<dbReference type="Gene3D" id="3.40.50.720">
    <property type="entry name" value="NAD(P)-binding Rossmann-like Domain"/>
    <property type="match status" value="1"/>
</dbReference>
<sequence>MNTVDFQVLNNALGWLAQGKAVALVTIVRTWGSAPRPLGSLFAVSMEGDFAGSVSGGCIEDDLIRRFSAQFPEKIEVIRYGLSAEEGRHFQLPCGGTLELLVERLNDLEMLQQLIHAISTRQLIERRLNVQSKKSQICITRKDSPLSFHNGELRQVFGPSWRLLMIGAGQVSEYLAQMAPSLNFAIFLNDPRIEQRQNWQGGEVCWLDGMPDDAVLAFLPDQRTVIVTLSHDPKIDDMALMEALKTNAFYVGAIGSHASAAKRRERLLTLDVSAAELAHLHAPIGLPIHSHTPAEIAISILAELVMCRNQQLAKSPLSSCSLASACK</sequence>
<organism evidence="3 4">
    <name type="scientific">Iodobacter fluviatilis</name>
    <dbReference type="NCBI Taxonomy" id="537"/>
    <lineage>
        <taxon>Bacteria</taxon>
        <taxon>Pseudomonadati</taxon>
        <taxon>Pseudomonadota</taxon>
        <taxon>Betaproteobacteria</taxon>
        <taxon>Neisseriales</taxon>
        <taxon>Chitinibacteraceae</taxon>
        <taxon>Iodobacter</taxon>
    </lineage>
</organism>
<dbReference type="Pfam" id="PF02625">
    <property type="entry name" value="XdhC_CoxI"/>
    <property type="match status" value="1"/>
</dbReference>
<dbReference type="PANTHER" id="PTHR30388">
    <property type="entry name" value="ALDEHYDE OXIDOREDUCTASE MOLYBDENUM COFACTOR ASSEMBLY PROTEIN"/>
    <property type="match status" value="1"/>
</dbReference>
<dbReference type="InterPro" id="IPR052698">
    <property type="entry name" value="MoCofactor_Util/Proc"/>
</dbReference>
<dbReference type="Pfam" id="PF13478">
    <property type="entry name" value="XdhC_C"/>
    <property type="match status" value="1"/>
</dbReference>
<evidence type="ECO:0000259" key="2">
    <source>
        <dbReference type="Pfam" id="PF13478"/>
    </source>
</evidence>
<dbReference type="Proteomes" id="UP000515917">
    <property type="component" value="Chromosome"/>
</dbReference>
<protein>
    <recommendedName>
        <fullName evidence="5">Xanthine dehydrogenase accessory protein XdhC</fullName>
    </recommendedName>
</protein>
<dbReference type="InterPro" id="IPR027051">
    <property type="entry name" value="XdhC_Rossmann_dom"/>
</dbReference>
<evidence type="ECO:0000313" key="3">
    <source>
        <dbReference type="EMBL" id="QBC42937.1"/>
    </source>
</evidence>
<dbReference type="AlphaFoldDB" id="A0A7G3G6K9"/>
<dbReference type="KEGG" id="ifl:C1H71_04800"/>
<evidence type="ECO:0000259" key="1">
    <source>
        <dbReference type="Pfam" id="PF02625"/>
    </source>
</evidence>
<name>A0A7G3G6K9_9NEIS</name>
<accession>A0A7G3G6K9</accession>
<evidence type="ECO:0000313" key="4">
    <source>
        <dbReference type="Proteomes" id="UP000515917"/>
    </source>
</evidence>
<keyword evidence="4" id="KW-1185">Reference proteome</keyword>
<feature type="domain" description="XdhC- CoxI" evidence="1">
    <location>
        <begin position="15"/>
        <end position="80"/>
    </location>
</feature>
<dbReference type="PANTHER" id="PTHR30388:SF4">
    <property type="entry name" value="MOLYBDENUM COFACTOR INSERTION CHAPERONE PAOD"/>
    <property type="match status" value="1"/>
</dbReference>
<feature type="domain" description="XdhC Rossmann" evidence="2">
    <location>
        <begin position="163"/>
        <end position="304"/>
    </location>
</feature>
<dbReference type="EMBL" id="CP025781">
    <property type="protein sequence ID" value="QBC42937.1"/>
    <property type="molecule type" value="Genomic_DNA"/>
</dbReference>
<proteinExistence type="predicted"/>
<reference evidence="3 4" key="1">
    <citation type="submission" date="2018-01" db="EMBL/GenBank/DDBJ databases">
        <title>Genome sequence of Iodobacter sp. strain PCH194 isolated from Indian Trans-Himalaya.</title>
        <authorList>
            <person name="Kumar V."/>
            <person name="Thakur V."/>
            <person name="Kumar S."/>
            <person name="Singh D."/>
        </authorList>
    </citation>
    <scope>NUCLEOTIDE SEQUENCE [LARGE SCALE GENOMIC DNA]</scope>
    <source>
        <strain evidence="3 4">PCH194</strain>
    </source>
</reference>
<evidence type="ECO:0008006" key="5">
    <source>
        <dbReference type="Google" id="ProtNLM"/>
    </source>
</evidence>
<gene>
    <name evidence="3" type="ORF">C1H71_04800</name>
</gene>
<dbReference type="RefSeq" id="WP_130105544.1">
    <property type="nucleotide sequence ID" value="NZ_CP025781.1"/>
</dbReference>
<dbReference type="InterPro" id="IPR003777">
    <property type="entry name" value="XdhC_CoxI"/>
</dbReference>